<gene>
    <name evidence="4" type="primary">pcn</name>
    <name evidence="9" type="ORF">EYH15_05825</name>
    <name evidence="10" type="ORF">EYH21_04595</name>
</gene>
<comment type="caution">
    <text evidence="10">The sequence shown here is derived from an EMBL/GenBank/DDBJ whole genome shotgun (WGS) entry which is preliminary data.</text>
</comment>
<evidence type="ECO:0000256" key="1">
    <source>
        <dbReference type="ARBA" id="ARBA00010462"/>
    </source>
</evidence>
<dbReference type="Proteomes" id="UP000643554">
    <property type="component" value="Unassembled WGS sequence"/>
</dbReference>
<reference evidence="10" key="1">
    <citation type="journal article" date="2020" name="ISME J.">
        <title>Gammaproteobacteria mediating utilization of methyl-, sulfur- and petroleum organic compounds in deep ocean hydrothermal plumes.</title>
        <authorList>
            <person name="Zhou Z."/>
            <person name="Liu Y."/>
            <person name="Pan J."/>
            <person name="Cron B.R."/>
            <person name="Toner B.M."/>
            <person name="Anantharaman K."/>
            <person name="Breier J.A."/>
            <person name="Dick G.J."/>
            <person name="Li M."/>
        </authorList>
    </citation>
    <scope>NUCLEOTIDE SEQUENCE</scope>
    <source>
        <strain evidence="9">SZUA-1453</strain>
        <strain evidence="10">SZUA-1471</strain>
    </source>
</reference>
<dbReference type="AlphaFoldDB" id="A0A832ZJW5"/>
<dbReference type="InterPro" id="IPR046938">
    <property type="entry name" value="DNA_clamp_sf"/>
</dbReference>
<accession>A0A832ZJW5</accession>
<dbReference type="Pfam" id="PF02747">
    <property type="entry name" value="PCNA_C"/>
    <property type="match status" value="1"/>
</dbReference>
<evidence type="ECO:0000256" key="4">
    <source>
        <dbReference type="HAMAP-Rule" id="MF_00317"/>
    </source>
</evidence>
<dbReference type="InterPro" id="IPR022649">
    <property type="entry name" value="Pr_cel_nuc_antig_C"/>
</dbReference>
<comment type="function">
    <text evidence="6">Sliding clamp subunit. Responsible for tethering the catalytic subunit of DNA polymerase to DNA during high-speed replication.</text>
</comment>
<evidence type="ECO:0000313" key="11">
    <source>
        <dbReference type="Proteomes" id="UP000618343"/>
    </source>
</evidence>
<dbReference type="GO" id="GO:0006275">
    <property type="term" value="P:regulation of DNA replication"/>
    <property type="evidence" value="ECO:0007669"/>
    <property type="project" value="UniProtKB-UniRule"/>
</dbReference>
<evidence type="ECO:0000256" key="3">
    <source>
        <dbReference type="ARBA" id="ARBA00023125"/>
    </source>
</evidence>
<keyword evidence="2 4" id="KW-0235">DNA replication</keyword>
<dbReference type="PANTHER" id="PTHR11352:SF0">
    <property type="entry name" value="PROLIFERATING CELL NUCLEAR ANTIGEN"/>
    <property type="match status" value="1"/>
</dbReference>
<dbReference type="PANTHER" id="PTHR11352">
    <property type="entry name" value="PROLIFERATING CELL NUCLEAR ANTIGEN"/>
    <property type="match status" value="1"/>
</dbReference>
<dbReference type="Proteomes" id="UP000618343">
    <property type="component" value="Unassembled WGS sequence"/>
</dbReference>
<dbReference type="PROSITE" id="PS01251">
    <property type="entry name" value="PCNA_1"/>
    <property type="match status" value="1"/>
</dbReference>
<dbReference type="PRINTS" id="PR00339">
    <property type="entry name" value="PCNACYCLIN"/>
</dbReference>
<dbReference type="SUPFAM" id="SSF55979">
    <property type="entry name" value="DNA clamp"/>
    <property type="match status" value="2"/>
</dbReference>
<dbReference type="HAMAP" id="MF_00317">
    <property type="entry name" value="DNApol_clamp_arch"/>
    <property type="match status" value="1"/>
</dbReference>
<dbReference type="InterPro" id="IPR000730">
    <property type="entry name" value="Pr_cel_nuc_antig"/>
</dbReference>
<dbReference type="CDD" id="cd00577">
    <property type="entry name" value="PCNA"/>
    <property type="match status" value="1"/>
</dbReference>
<keyword evidence="3 4" id="KW-0238">DNA-binding</keyword>
<dbReference type="InterPro" id="IPR022648">
    <property type="entry name" value="Pr_cel_nuc_antig_N"/>
</dbReference>
<dbReference type="Gene3D" id="3.70.10.10">
    <property type="match status" value="1"/>
</dbReference>
<evidence type="ECO:0000313" key="9">
    <source>
        <dbReference type="EMBL" id="HIP84990.1"/>
    </source>
</evidence>
<evidence type="ECO:0000259" key="8">
    <source>
        <dbReference type="Pfam" id="PF02747"/>
    </source>
</evidence>
<feature type="domain" description="Proliferating cell nuclear antigen PCNA C-terminal" evidence="8">
    <location>
        <begin position="123"/>
        <end position="244"/>
    </location>
</feature>
<dbReference type="NCBIfam" id="NF002222">
    <property type="entry name" value="PRK01115.1-5"/>
    <property type="match status" value="1"/>
</dbReference>
<dbReference type="NCBIfam" id="TIGR00590">
    <property type="entry name" value="pcna"/>
    <property type="match status" value="1"/>
</dbReference>
<protein>
    <recommendedName>
        <fullName evidence="4">DNA polymerase sliding clamp</fullName>
    </recommendedName>
    <alternativeName>
        <fullName evidence="4">Proliferating cell nuclear antigen homolog</fullName>
        <shortName evidence="4">PCNA</shortName>
    </alternativeName>
</protein>
<evidence type="ECO:0000259" key="7">
    <source>
        <dbReference type="Pfam" id="PF00705"/>
    </source>
</evidence>
<dbReference type="InterPro" id="IPR022659">
    <property type="entry name" value="Pr_cel_nuc_antig_CS"/>
</dbReference>
<evidence type="ECO:0000256" key="6">
    <source>
        <dbReference type="RuleBase" id="RU003673"/>
    </source>
</evidence>
<name>A0A832ZJW5_9EURY</name>
<dbReference type="NCBIfam" id="NF002219">
    <property type="entry name" value="PRK01115.1-2"/>
    <property type="match status" value="1"/>
</dbReference>
<evidence type="ECO:0000256" key="5">
    <source>
        <dbReference type="RuleBase" id="RU003671"/>
    </source>
</evidence>
<dbReference type="GO" id="GO:0003677">
    <property type="term" value="F:DNA binding"/>
    <property type="evidence" value="ECO:0007669"/>
    <property type="project" value="UniProtKB-UniRule"/>
</dbReference>
<sequence length="248" mass="27844">MFKATISNAKEFKKIIDAVSNLVDEISFEIDDRGLRASAMDPSHVALVSVDVPREAFEEYVADPHEIGVDLEALKKIVKRAKSKEKLTLELDEERNRLNVILKNDATRKFSLSLYDVNTSHVKVPDLNYPNEIIIKAGAFKEALKDAELVDDHVTLEVDEKGRFIVSSKGELNQSETIFDENSDAVLDMRITEPARSTFSLSYLEDITKAASSDDILHIYLGTDMPVKIEFNIADGKILYLLAPRIES</sequence>
<feature type="domain" description="Proliferating cell nuclear antigen PCNA N-terminal" evidence="7">
    <location>
        <begin position="1"/>
        <end position="118"/>
    </location>
</feature>
<organism evidence="10 11">
    <name type="scientific">Methanothermococcus okinawensis</name>
    <dbReference type="NCBI Taxonomy" id="155863"/>
    <lineage>
        <taxon>Archaea</taxon>
        <taxon>Methanobacteriati</taxon>
        <taxon>Methanobacteriota</taxon>
        <taxon>Methanomada group</taxon>
        <taxon>Methanococci</taxon>
        <taxon>Methanococcales</taxon>
        <taxon>Methanococcaceae</taxon>
        <taxon>Methanothermococcus</taxon>
    </lineage>
</organism>
<dbReference type="GO" id="GO:0030337">
    <property type="term" value="F:DNA polymerase processivity factor activity"/>
    <property type="evidence" value="ECO:0007669"/>
    <property type="project" value="UniProtKB-UniRule"/>
</dbReference>
<comment type="function">
    <text evidence="4">Sliding clamp subunit that acts as a moving platform for DNA processing. Responsible for tethering the catalytic subunit of DNA polymerase and other proteins to DNA during high-speed replication.</text>
</comment>
<dbReference type="EMBL" id="DQUI01000089">
    <property type="protein sequence ID" value="HIP84990.1"/>
    <property type="molecule type" value="Genomic_DNA"/>
</dbReference>
<dbReference type="GO" id="GO:0006272">
    <property type="term" value="P:leading strand elongation"/>
    <property type="evidence" value="ECO:0007669"/>
    <property type="project" value="TreeGrafter"/>
</dbReference>
<evidence type="ECO:0000256" key="2">
    <source>
        <dbReference type="ARBA" id="ARBA00022705"/>
    </source>
</evidence>
<dbReference type="Pfam" id="PF00705">
    <property type="entry name" value="PCNA_N"/>
    <property type="match status" value="1"/>
</dbReference>
<proteinExistence type="inferred from homology"/>
<comment type="subunit">
    <text evidence="4">Homotrimer. The subunits circularize to form a toroid; DNA passes through its center. Replication factor C (RFC) is required to load the toroid on the DNA.</text>
</comment>
<comment type="similarity">
    <text evidence="1 4 5">Belongs to the PCNA family.</text>
</comment>
<dbReference type="EMBL" id="DQUO01000054">
    <property type="protein sequence ID" value="HIP91558.1"/>
    <property type="molecule type" value="Genomic_DNA"/>
</dbReference>
<evidence type="ECO:0000313" key="10">
    <source>
        <dbReference type="EMBL" id="HIP91558.1"/>
    </source>
</evidence>